<evidence type="ECO:0000313" key="5">
    <source>
        <dbReference type="EMBL" id="WOF23112.1"/>
    </source>
</evidence>
<dbReference type="GO" id="GO:0042941">
    <property type="term" value="P:D-alanine transmembrane transport"/>
    <property type="evidence" value="ECO:0007669"/>
    <property type="project" value="TreeGrafter"/>
</dbReference>
<dbReference type="GO" id="GO:1903805">
    <property type="term" value="P:L-valine import across plasma membrane"/>
    <property type="evidence" value="ECO:0007669"/>
    <property type="project" value="TreeGrafter"/>
</dbReference>
<dbReference type="GO" id="GO:0005304">
    <property type="term" value="F:L-valine transmembrane transporter activity"/>
    <property type="evidence" value="ECO:0007669"/>
    <property type="project" value="TreeGrafter"/>
</dbReference>
<dbReference type="PANTHER" id="PTHR45772:SF7">
    <property type="entry name" value="AMINO ACID ABC TRANSPORTER ATP-BINDING PROTEIN"/>
    <property type="match status" value="1"/>
</dbReference>
<keyword evidence="1" id="KW-0813">Transport</keyword>
<dbReference type="GO" id="GO:1903806">
    <property type="term" value="P:L-isoleucine import across plasma membrane"/>
    <property type="evidence" value="ECO:0007669"/>
    <property type="project" value="TreeGrafter"/>
</dbReference>
<dbReference type="InterPro" id="IPR051120">
    <property type="entry name" value="ABC_AA/LPS_Transport"/>
</dbReference>
<dbReference type="GO" id="GO:0005524">
    <property type="term" value="F:ATP binding"/>
    <property type="evidence" value="ECO:0007669"/>
    <property type="project" value="UniProtKB-KW"/>
</dbReference>
<accession>A0AA97I6G7</accession>
<dbReference type="GO" id="GO:0005886">
    <property type="term" value="C:plasma membrane"/>
    <property type="evidence" value="ECO:0007669"/>
    <property type="project" value="TreeGrafter"/>
</dbReference>
<protein>
    <submittedName>
        <fullName evidence="5">ABC transporter ATP-binding protein</fullName>
    </submittedName>
</protein>
<name>A0AA97I6G7_9MICO</name>
<gene>
    <name evidence="5" type="ORF">N8K70_00155</name>
</gene>
<dbReference type="PANTHER" id="PTHR45772">
    <property type="entry name" value="CONSERVED COMPONENT OF ABC TRANSPORTER FOR NATURAL AMINO ACIDS-RELATED"/>
    <property type="match status" value="1"/>
</dbReference>
<dbReference type="GO" id="GO:0016887">
    <property type="term" value="F:ATP hydrolysis activity"/>
    <property type="evidence" value="ECO:0007669"/>
    <property type="project" value="InterPro"/>
</dbReference>
<evidence type="ECO:0000256" key="2">
    <source>
        <dbReference type="ARBA" id="ARBA00022741"/>
    </source>
</evidence>
<dbReference type="InterPro" id="IPR032823">
    <property type="entry name" value="BCA_ABC_TP_C"/>
</dbReference>
<sequence>MSLLEIQGVSKSFRGLTALRDVDIAVEEGEIVGIIGANGAGKTTLFNCVTGAFPPDAGRVLLDGRDVTGARTHRLVGAGLVRTFQLMRPFATMTARENVTIAVQSRGVRPERRARDEAETLLARTGLADWADAVSGSLPTAVQKRLELTRALATRPRVLLLDEVLAGLVPSERMPVLDLLDDLRREEGTTLLFIEHIMAAVRRLSDRVVMMDQGAVLARGAVDDVLADPRVIEAYLGKEYGHAA</sequence>
<dbReference type="SMART" id="SM00382">
    <property type="entry name" value="AAA"/>
    <property type="match status" value="1"/>
</dbReference>
<feature type="domain" description="ABC transporter" evidence="4">
    <location>
        <begin position="4"/>
        <end position="238"/>
    </location>
</feature>
<reference evidence="5 6" key="1">
    <citation type="submission" date="2023-02" db="EMBL/GenBank/DDBJ databases">
        <title>Microbacterium betulae sp. nov., isolated from birch wood.</title>
        <authorList>
            <person name="Pasciak M."/>
            <person name="Pawlik K.J."/>
            <person name="Martynowski D."/>
            <person name="Laczmanski L."/>
            <person name="Ciekot J."/>
            <person name="Szponar B."/>
            <person name="Wojcik-Fatla A."/>
            <person name="Mackiewicz B."/>
            <person name="Farian E."/>
            <person name="Cholewa G."/>
            <person name="Cholewa A."/>
            <person name="Dutkiewicz J."/>
        </authorList>
    </citation>
    <scope>NUCLEOTIDE SEQUENCE [LARGE SCALE GENOMIC DNA]</scope>
    <source>
        <strain evidence="5 6">AB</strain>
    </source>
</reference>
<dbReference type="Proteomes" id="UP001305498">
    <property type="component" value="Chromosome"/>
</dbReference>
<dbReference type="InterPro" id="IPR003593">
    <property type="entry name" value="AAA+_ATPase"/>
</dbReference>
<keyword evidence="2" id="KW-0547">Nucleotide-binding</keyword>
<evidence type="ECO:0000256" key="3">
    <source>
        <dbReference type="ARBA" id="ARBA00022840"/>
    </source>
</evidence>
<keyword evidence="6" id="KW-1185">Reference proteome</keyword>
<dbReference type="EMBL" id="CP118157">
    <property type="protein sequence ID" value="WOF23112.1"/>
    <property type="molecule type" value="Genomic_DNA"/>
</dbReference>
<evidence type="ECO:0000256" key="1">
    <source>
        <dbReference type="ARBA" id="ARBA00022448"/>
    </source>
</evidence>
<evidence type="ECO:0000259" key="4">
    <source>
        <dbReference type="PROSITE" id="PS50893"/>
    </source>
</evidence>
<dbReference type="CDD" id="cd03219">
    <property type="entry name" value="ABC_Mj1267_LivG_branched"/>
    <property type="match status" value="1"/>
</dbReference>
<dbReference type="Gene3D" id="3.40.50.300">
    <property type="entry name" value="P-loop containing nucleotide triphosphate hydrolases"/>
    <property type="match status" value="1"/>
</dbReference>
<evidence type="ECO:0000313" key="6">
    <source>
        <dbReference type="Proteomes" id="UP001305498"/>
    </source>
</evidence>
<dbReference type="GO" id="GO:0015188">
    <property type="term" value="F:L-isoleucine transmembrane transporter activity"/>
    <property type="evidence" value="ECO:0007669"/>
    <property type="project" value="TreeGrafter"/>
</dbReference>
<dbReference type="InterPro" id="IPR003439">
    <property type="entry name" value="ABC_transporter-like_ATP-bd"/>
</dbReference>
<dbReference type="SUPFAM" id="SSF52540">
    <property type="entry name" value="P-loop containing nucleoside triphosphate hydrolases"/>
    <property type="match status" value="1"/>
</dbReference>
<dbReference type="RefSeq" id="WP_317139583.1">
    <property type="nucleotide sequence ID" value="NZ_CP118157.1"/>
</dbReference>
<keyword evidence="3 5" id="KW-0067">ATP-binding</keyword>
<dbReference type="GO" id="GO:0015808">
    <property type="term" value="P:L-alanine transport"/>
    <property type="evidence" value="ECO:0007669"/>
    <property type="project" value="TreeGrafter"/>
</dbReference>
<dbReference type="PROSITE" id="PS50893">
    <property type="entry name" value="ABC_TRANSPORTER_2"/>
    <property type="match status" value="1"/>
</dbReference>
<proteinExistence type="predicted"/>
<dbReference type="Pfam" id="PF12399">
    <property type="entry name" value="BCA_ABC_TP_C"/>
    <property type="match status" value="1"/>
</dbReference>
<dbReference type="Pfam" id="PF00005">
    <property type="entry name" value="ABC_tran"/>
    <property type="match status" value="1"/>
</dbReference>
<dbReference type="KEGG" id="mbet:N8K70_00155"/>
<dbReference type="AlphaFoldDB" id="A0AA97I6G7"/>
<dbReference type="InterPro" id="IPR027417">
    <property type="entry name" value="P-loop_NTPase"/>
</dbReference>
<dbReference type="GO" id="GO:0015192">
    <property type="term" value="F:L-phenylalanine transmembrane transporter activity"/>
    <property type="evidence" value="ECO:0007669"/>
    <property type="project" value="TreeGrafter"/>
</dbReference>
<organism evidence="5 6">
    <name type="scientific">Microbacterium betulae</name>
    <dbReference type="NCBI Taxonomy" id="2981139"/>
    <lineage>
        <taxon>Bacteria</taxon>
        <taxon>Bacillati</taxon>
        <taxon>Actinomycetota</taxon>
        <taxon>Actinomycetes</taxon>
        <taxon>Micrococcales</taxon>
        <taxon>Microbacteriaceae</taxon>
        <taxon>Microbacterium</taxon>
    </lineage>
</organism>